<dbReference type="Proteomes" id="UP001530377">
    <property type="component" value="Unassembled WGS sequence"/>
</dbReference>
<comment type="caution">
    <text evidence="3">The sequence shown here is derived from an EMBL/GenBank/DDBJ whole genome shotgun (WGS) entry which is preliminary data.</text>
</comment>
<dbReference type="SUPFAM" id="SSF51197">
    <property type="entry name" value="Clavaminate synthase-like"/>
    <property type="match status" value="1"/>
</dbReference>
<dbReference type="PANTHER" id="PTHR12480">
    <property type="entry name" value="ARGININE DEMETHYLASE AND LYSYL-HYDROXYLASE JMJD"/>
    <property type="match status" value="1"/>
</dbReference>
<evidence type="ECO:0000256" key="1">
    <source>
        <dbReference type="SAM" id="MobiDB-lite"/>
    </source>
</evidence>
<feature type="region of interest" description="Disordered" evidence="1">
    <location>
        <begin position="1"/>
        <end position="21"/>
    </location>
</feature>
<dbReference type="EMBL" id="JALLPB020000906">
    <property type="protein sequence ID" value="KAL3806027.1"/>
    <property type="molecule type" value="Genomic_DNA"/>
</dbReference>
<accession>A0ABD3R1B2</accession>
<dbReference type="PANTHER" id="PTHR12480:SF35">
    <property type="entry name" value="TRANSCRIPTION FACTOR JUMONJI, JMJC DOMAIN-CONTAINING PROTEIN"/>
    <property type="match status" value="1"/>
</dbReference>
<dbReference type="Pfam" id="PF13621">
    <property type="entry name" value="Cupin_8"/>
    <property type="match status" value="1"/>
</dbReference>
<evidence type="ECO:0000259" key="2">
    <source>
        <dbReference type="Pfam" id="PF13621"/>
    </source>
</evidence>
<dbReference type="InterPro" id="IPR041667">
    <property type="entry name" value="Cupin_8"/>
</dbReference>
<name>A0ABD3R1B2_9STRA</name>
<keyword evidence="4" id="KW-1185">Reference proteome</keyword>
<reference evidence="3 4" key="1">
    <citation type="submission" date="2024-10" db="EMBL/GenBank/DDBJ databases">
        <title>Updated reference genomes for cyclostephanoid diatoms.</title>
        <authorList>
            <person name="Roberts W.R."/>
            <person name="Alverson A.J."/>
        </authorList>
    </citation>
    <scope>NUCLEOTIDE SEQUENCE [LARGE SCALE GENOMIC DNA]</scope>
    <source>
        <strain evidence="3 4">AJA228-03</strain>
    </source>
</reference>
<organism evidence="3 4">
    <name type="scientific">Cyclostephanos tholiformis</name>
    <dbReference type="NCBI Taxonomy" id="382380"/>
    <lineage>
        <taxon>Eukaryota</taxon>
        <taxon>Sar</taxon>
        <taxon>Stramenopiles</taxon>
        <taxon>Ochrophyta</taxon>
        <taxon>Bacillariophyta</taxon>
        <taxon>Coscinodiscophyceae</taxon>
        <taxon>Thalassiosirophycidae</taxon>
        <taxon>Stephanodiscales</taxon>
        <taxon>Stephanodiscaceae</taxon>
        <taxon>Cyclostephanos</taxon>
    </lineage>
</organism>
<dbReference type="InterPro" id="IPR050910">
    <property type="entry name" value="JMJD6_ArgDemeth/LysHydrox"/>
</dbReference>
<proteinExistence type="predicted"/>
<dbReference type="Gene3D" id="2.60.120.650">
    <property type="entry name" value="Cupin"/>
    <property type="match status" value="1"/>
</dbReference>
<protein>
    <recommendedName>
        <fullName evidence="2">Cupin-like domain-containing protein</fullName>
    </recommendedName>
</protein>
<feature type="domain" description="Cupin-like" evidence="2">
    <location>
        <begin position="107"/>
        <end position="334"/>
    </location>
</feature>
<evidence type="ECO:0000313" key="4">
    <source>
        <dbReference type="Proteomes" id="UP001530377"/>
    </source>
</evidence>
<feature type="region of interest" description="Disordered" evidence="1">
    <location>
        <begin position="384"/>
        <end position="410"/>
    </location>
</feature>
<gene>
    <name evidence="3" type="ORF">ACHAXA_001538</name>
</gene>
<evidence type="ECO:0000313" key="3">
    <source>
        <dbReference type="EMBL" id="KAL3806027.1"/>
    </source>
</evidence>
<dbReference type="AlphaFoldDB" id="A0ABD3R1B2"/>
<sequence>MVSINPKASRPRPPSSSSHASSSTKKLRLVLFGVAVVIVVAVGYAGVGSSSCAEGDASCAAAASSPPFGRYYSTWEEAPTSAGEFDHDNNRNVCRLSIISVDEWESERYWEREEPVIVRNVTDGWKALEHWTKEEFLRRYPNVVVGMGRSKDLGQTGPDNAGDKLTKTTIQDFVINHMHDPLGEKYVFDRKLKMPDGLLDDCKPFPMPTRMFADYGHALQGMIPGAPQRTIWKDHLALTIGRDLQGLTFHRHNAAWNVVVFGAKRWILYDAKRIQGNTTRLKRMTRDVLRPVQPTTSEWIRNLYHKDERMDEIRNYGADCVQRAGDLIYIPSGYELSFVIVRAKDEDSVIDDEYLCEYEYNGRISDECCILGRSPYHCDRYPLSSASSPHRRSIYDDNSSPHRIRGIERL</sequence>